<proteinExistence type="inferred from homology"/>
<evidence type="ECO:0000313" key="4">
    <source>
        <dbReference type="Proteomes" id="UP001606301"/>
    </source>
</evidence>
<dbReference type="EMBL" id="JBIGHW010000015">
    <property type="protein sequence ID" value="MFG6443019.1"/>
    <property type="molecule type" value="Genomic_DNA"/>
</dbReference>
<keyword evidence="2" id="KW-0175">Coiled coil</keyword>
<evidence type="ECO:0000313" key="3">
    <source>
        <dbReference type="EMBL" id="MFG6443019.1"/>
    </source>
</evidence>
<dbReference type="PANTHER" id="PTHR36508:SF1">
    <property type="entry name" value="PROTEIN SLYX"/>
    <property type="match status" value="1"/>
</dbReference>
<gene>
    <name evidence="1" type="primary">slyX</name>
    <name evidence="3" type="ORF">ACG0Z3_20205</name>
</gene>
<name>A0ABW7FNU7_9BURK</name>
<reference evidence="3 4" key="1">
    <citation type="submission" date="2024-08" db="EMBL/GenBank/DDBJ databases">
        <authorList>
            <person name="Lu H."/>
        </authorList>
    </citation>
    <scope>NUCLEOTIDE SEQUENCE [LARGE SCALE GENOMIC DNA]</scope>
    <source>
        <strain evidence="3 4">LKC17W</strain>
    </source>
</reference>
<dbReference type="Proteomes" id="UP001606301">
    <property type="component" value="Unassembled WGS sequence"/>
</dbReference>
<dbReference type="Pfam" id="PF04102">
    <property type="entry name" value="SlyX"/>
    <property type="match status" value="1"/>
</dbReference>
<comment type="caution">
    <text evidence="3">The sequence shown here is derived from an EMBL/GenBank/DDBJ whole genome shotgun (WGS) entry which is preliminary data.</text>
</comment>
<dbReference type="HAMAP" id="MF_00715">
    <property type="entry name" value="SlyX"/>
    <property type="match status" value="1"/>
</dbReference>
<dbReference type="RefSeq" id="WP_394400986.1">
    <property type="nucleotide sequence ID" value="NZ_JBIGHW010000015.1"/>
</dbReference>
<evidence type="ECO:0000256" key="2">
    <source>
        <dbReference type="SAM" id="Coils"/>
    </source>
</evidence>
<sequence>MDTPLQALEQRITDLEIKASFAEDTVEQLNAVVVRQQAQIDRLIRELVELRDRASAAEPGAARTLRDELPPHY</sequence>
<evidence type="ECO:0000256" key="1">
    <source>
        <dbReference type="HAMAP-Rule" id="MF_00715"/>
    </source>
</evidence>
<feature type="coiled-coil region" evidence="2">
    <location>
        <begin position="5"/>
        <end position="53"/>
    </location>
</feature>
<comment type="similarity">
    <text evidence="1">Belongs to the SlyX family.</text>
</comment>
<organism evidence="3 4">
    <name type="scientific">Pelomonas margarita</name>
    <dbReference type="NCBI Taxonomy" id="3299031"/>
    <lineage>
        <taxon>Bacteria</taxon>
        <taxon>Pseudomonadati</taxon>
        <taxon>Pseudomonadota</taxon>
        <taxon>Betaproteobacteria</taxon>
        <taxon>Burkholderiales</taxon>
        <taxon>Sphaerotilaceae</taxon>
        <taxon>Roseateles</taxon>
    </lineage>
</organism>
<keyword evidence="4" id="KW-1185">Reference proteome</keyword>
<protein>
    <recommendedName>
        <fullName evidence="1">Protein SlyX homolog</fullName>
    </recommendedName>
</protein>
<dbReference type="Gene3D" id="1.20.5.300">
    <property type="match status" value="1"/>
</dbReference>
<dbReference type="InterPro" id="IPR007236">
    <property type="entry name" value="SlyX"/>
</dbReference>
<dbReference type="PANTHER" id="PTHR36508">
    <property type="entry name" value="PROTEIN SLYX"/>
    <property type="match status" value="1"/>
</dbReference>
<accession>A0ABW7FNU7</accession>